<reference evidence="11" key="1">
    <citation type="submission" date="2023-01" db="EMBL/GenBank/DDBJ databases">
        <authorList>
            <person name="Van Ghelder C."/>
            <person name="Rancurel C."/>
        </authorList>
    </citation>
    <scope>NUCLEOTIDE SEQUENCE</scope>
    <source>
        <strain evidence="11">CNCM I-4278</strain>
    </source>
</reference>
<proteinExistence type="predicted"/>
<evidence type="ECO:0000256" key="2">
    <source>
        <dbReference type="ARBA" id="ARBA00013091"/>
    </source>
</evidence>
<evidence type="ECO:0000313" key="11">
    <source>
        <dbReference type="EMBL" id="CAI6331992.1"/>
    </source>
</evidence>
<dbReference type="OrthoDB" id="424610at2759"/>
<evidence type="ECO:0000256" key="3">
    <source>
        <dbReference type="ARBA" id="ARBA00022525"/>
    </source>
</evidence>
<comment type="caution">
    <text evidence="11">The sequence shown here is derived from an EMBL/GenBank/DDBJ whole genome shotgun (WGS) entry which is preliminary data.</text>
</comment>
<evidence type="ECO:0000256" key="4">
    <source>
        <dbReference type="ARBA" id="ARBA00022651"/>
    </source>
</evidence>
<dbReference type="InterPro" id="IPR029058">
    <property type="entry name" value="AB_hydrolase_fold"/>
</dbReference>
<name>A0A9W4U967_9PLEO</name>
<dbReference type="PANTHER" id="PTHR38050">
    <property type="match status" value="1"/>
</dbReference>
<dbReference type="Proteomes" id="UP001152607">
    <property type="component" value="Unassembled WGS sequence"/>
</dbReference>
<evidence type="ECO:0000313" key="12">
    <source>
        <dbReference type="Proteomes" id="UP001152607"/>
    </source>
</evidence>
<evidence type="ECO:0000256" key="7">
    <source>
        <dbReference type="ARBA" id="ARBA00023277"/>
    </source>
</evidence>
<feature type="signal peptide" evidence="10">
    <location>
        <begin position="1"/>
        <end position="22"/>
    </location>
</feature>
<dbReference type="InterPro" id="IPR043595">
    <property type="entry name" value="FaeB/C/D"/>
</dbReference>
<dbReference type="GO" id="GO:0030600">
    <property type="term" value="F:feruloyl esterase activity"/>
    <property type="evidence" value="ECO:0007669"/>
    <property type="project" value="UniProtKB-EC"/>
</dbReference>
<dbReference type="EC" id="3.1.1.73" evidence="2"/>
<keyword evidence="3" id="KW-0964">Secreted</keyword>
<dbReference type="AlphaFoldDB" id="A0A9W4U967"/>
<accession>A0A9W4U967</accession>
<dbReference type="PANTHER" id="PTHR38050:SF2">
    <property type="entry name" value="FERULOYL ESTERASE C-RELATED"/>
    <property type="match status" value="1"/>
</dbReference>
<protein>
    <recommendedName>
        <fullName evidence="2">feruloyl esterase</fullName>
        <ecNumber evidence="2">3.1.1.73</ecNumber>
    </recommendedName>
</protein>
<comment type="subcellular location">
    <subcellularLocation>
        <location evidence="1">Secreted</location>
    </subcellularLocation>
</comment>
<keyword evidence="8" id="KW-0624">Polysaccharide degradation</keyword>
<organism evidence="11 12">
    <name type="scientific">Periconia digitata</name>
    <dbReference type="NCBI Taxonomy" id="1303443"/>
    <lineage>
        <taxon>Eukaryota</taxon>
        <taxon>Fungi</taxon>
        <taxon>Dikarya</taxon>
        <taxon>Ascomycota</taxon>
        <taxon>Pezizomycotina</taxon>
        <taxon>Dothideomycetes</taxon>
        <taxon>Pleosporomycetidae</taxon>
        <taxon>Pleosporales</taxon>
        <taxon>Massarineae</taxon>
        <taxon>Periconiaceae</taxon>
        <taxon>Periconia</taxon>
    </lineage>
</organism>
<keyword evidence="7" id="KW-0119">Carbohydrate metabolism</keyword>
<feature type="chain" id="PRO_5040826438" description="feruloyl esterase" evidence="10">
    <location>
        <begin position="23"/>
        <end position="323"/>
    </location>
</feature>
<dbReference type="Gene3D" id="3.40.50.1820">
    <property type="entry name" value="alpha/beta hydrolase"/>
    <property type="match status" value="1"/>
</dbReference>
<dbReference type="SUPFAM" id="SSF53474">
    <property type="entry name" value="alpha/beta-Hydrolases"/>
    <property type="match status" value="1"/>
</dbReference>
<keyword evidence="6" id="KW-0378">Hydrolase</keyword>
<dbReference type="GO" id="GO:0045493">
    <property type="term" value="P:xylan catabolic process"/>
    <property type="evidence" value="ECO:0007669"/>
    <property type="project" value="UniProtKB-KW"/>
</dbReference>
<evidence type="ECO:0000256" key="5">
    <source>
        <dbReference type="ARBA" id="ARBA00022729"/>
    </source>
</evidence>
<keyword evidence="12" id="KW-1185">Reference proteome</keyword>
<keyword evidence="4" id="KW-0858">Xylan degradation</keyword>
<evidence type="ECO:0000256" key="9">
    <source>
        <dbReference type="ARBA" id="ARBA00034075"/>
    </source>
</evidence>
<dbReference type="EMBL" id="CAOQHR010000003">
    <property type="protein sequence ID" value="CAI6331992.1"/>
    <property type="molecule type" value="Genomic_DNA"/>
</dbReference>
<comment type="catalytic activity">
    <reaction evidence="9">
        <text>feruloyl-polysaccharide + H2O = ferulate + polysaccharide.</text>
        <dbReference type="EC" id="3.1.1.73"/>
    </reaction>
</comment>
<sequence>MQIPRHFSIFATALFLGELAVGEIAGAATGCGTRQFLPGVTQYRFGLQSAGKERSYGYHLPSGYDENKKYPVVVGFHGSSSIGLFFELDSKMSESRYSDQKIMIYPNGIDGSWAGPSYHSNTSSTISEDIQFISDLIVDVKKSFCVDDTKVFGVGMSNGGGFIGTLACDALGSKLFNALAAHSGAFYTDVNGPDNGCAPDPSALPIPILEIHGAADSTVKYEGGQGDGGSQPPISSWLQWWAERNQCGSPASEVIVDGKVQHLTWTCGGTQELLEHFKVEGLGHCWADTEINLSQISVPQGPTVVKASEMVMDFFDRVGGAGL</sequence>
<evidence type="ECO:0000256" key="6">
    <source>
        <dbReference type="ARBA" id="ARBA00022801"/>
    </source>
</evidence>
<gene>
    <name evidence="11" type="ORF">PDIGIT_LOCUS5021</name>
</gene>
<evidence type="ECO:0000256" key="1">
    <source>
        <dbReference type="ARBA" id="ARBA00004613"/>
    </source>
</evidence>
<keyword evidence="5 10" id="KW-0732">Signal</keyword>
<dbReference type="GO" id="GO:0005576">
    <property type="term" value="C:extracellular region"/>
    <property type="evidence" value="ECO:0007669"/>
    <property type="project" value="UniProtKB-SubCell"/>
</dbReference>
<evidence type="ECO:0000256" key="8">
    <source>
        <dbReference type="ARBA" id="ARBA00023326"/>
    </source>
</evidence>
<evidence type="ECO:0000256" key="10">
    <source>
        <dbReference type="SAM" id="SignalP"/>
    </source>
</evidence>